<organism evidence="1">
    <name type="scientific">marine sediment metagenome</name>
    <dbReference type="NCBI Taxonomy" id="412755"/>
    <lineage>
        <taxon>unclassified sequences</taxon>
        <taxon>metagenomes</taxon>
        <taxon>ecological metagenomes</taxon>
    </lineage>
</organism>
<evidence type="ECO:0000313" key="1">
    <source>
        <dbReference type="EMBL" id="KKL50026.1"/>
    </source>
</evidence>
<proteinExistence type="predicted"/>
<protein>
    <submittedName>
        <fullName evidence="1">Uncharacterized protein</fullName>
    </submittedName>
</protein>
<dbReference type="AlphaFoldDB" id="A0A0F9D8I7"/>
<gene>
    <name evidence="1" type="ORF">LCGC14_2309610</name>
</gene>
<accession>A0A0F9D8I7</accession>
<sequence length="117" mass="13439">MAIKDIQQLGLPGWNPAWGDPPITKKIHLGIVVYQRWRYKTWGMDLKFLTLLKWVRLVWGERFFWPSIIFPSAKKGYEIMAYLKRKLGILHTLNTLLDQSGVDSSGGEKCSTKESGS</sequence>
<name>A0A0F9D8I7_9ZZZZ</name>
<comment type="caution">
    <text evidence="1">The sequence shown here is derived from an EMBL/GenBank/DDBJ whole genome shotgun (WGS) entry which is preliminary data.</text>
</comment>
<reference evidence="1" key="1">
    <citation type="journal article" date="2015" name="Nature">
        <title>Complex archaea that bridge the gap between prokaryotes and eukaryotes.</title>
        <authorList>
            <person name="Spang A."/>
            <person name="Saw J.H."/>
            <person name="Jorgensen S.L."/>
            <person name="Zaremba-Niedzwiedzka K."/>
            <person name="Martijn J."/>
            <person name="Lind A.E."/>
            <person name="van Eijk R."/>
            <person name="Schleper C."/>
            <person name="Guy L."/>
            <person name="Ettema T.J."/>
        </authorList>
    </citation>
    <scope>NUCLEOTIDE SEQUENCE</scope>
</reference>
<dbReference type="EMBL" id="LAZR01032746">
    <property type="protein sequence ID" value="KKL50026.1"/>
    <property type="molecule type" value="Genomic_DNA"/>
</dbReference>